<evidence type="ECO:0000313" key="1">
    <source>
        <dbReference type="EMBL" id="MBS0032486.1"/>
    </source>
</evidence>
<keyword evidence="2" id="KW-1185">Reference proteome</keyword>
<feature type="non-terminal residue" evidence="1">
    <location>
        <position position="325"/>
    </location>
</feature>
<gene>
    <name evidence="1" type="ORF">KE626_34475</name>
</gene>
<dbReference type="InterPro" id="IPR013783">
    <property type="entry name" value="Ig-like_fold"/>
</dbReference>
<evidence type="ECO:0000313" key="2">
    <source>
        <dbReference type="Proteomes" id="UP000676386"/>
    </source>
</evidence>
<dbReference type="InterPro" id="IPR015919">
    <property type="entry name" value="Cadherin-like_sf"/>
</dbReference>
<dbReference type="Pfam" id="PF05345">
    <property type="entry name" value="He_PIG"/>
    <property type="match status" value="1"/>
</dbReference>
<dbReference type="Gene3D" id="2.60.40.10">
    <property type="entry name" value="Immunoglobulins"/>
    <property type="match status" value="1"/>
</dbReference>
<dbReference type="SUPFAM" id="SSF49313">
    <property type="entry name" value="Cadherin-like"/>
    <property type="match status" value="1"/>
</dbReference>
<feature type="non-terminal residue" evidence="1">
    <location>
        <position position="1"/>
    </location>
</feature>
<reference evidence="1 2" key="1">
    <citation type="submission" date="2021-04" db="EMBL/GenBank/DDBJ databases">
        <title>Chitinophaga sp. nov., isolated from the rhizosphere soil.</title>
        <authorList>
            <person name="He S."/>
        </authorList>
    </citation>
    <scope>NUCLEOTIDE SEQUENCE [LARGE SCALE GENOMIC DNA]</scope>
    <source>
        <strain evidence="1 2">2R12</strain>
    </source>
</reference>
<accession>A0ABS5JBA3</accession>
<organism evidence="1 2">
    <name type="scientific">Chitinophaga hostae</name>
    <dbReference type="NCBI Taxonomy" id="2831022"/>
    <lineage>
        <taxon>Bacteria</taxon>
        <taxon>Pseudomonadati</taxon>
        <taxon>Bacteroidota</taxon>
        <taxon>Chitinophagia</taxon>
        <taxon>Chitinophagales</taxon>
        <taxon>Chitinophagaceae</taxon>
        <taxon>Chitinophaga</taxon>
    </lineage>
</organism>
<sequence>FFNLVVNDNYPPVINSIPAQSVDEGTQQTIKLSLQDQNPGNTFTWTAIQLPAFATLLSQNDTCRITVQPGYADAGSYTVKVQAKDNQGGIDVRSFVLTVVDKPTPNYKLYLNFKLNNNAPAPWNNIFGTTNTGLKDENGQLTTAGLTFDESWWAAGTEGANTGNNSGVYPDVVMSEYMYFGSLPGFFSGAPAMHGHLTGLETNRTYSIKFFSSSKWWAPQPDNGSTKFTINGVSQTLYVQNNTTNVVTFSNITPNANGEILFTLSIPAGGQVGYLNAMEINAGTSQVPPNNHAPVITDISNQSLDAGTSMNIPVTATDADGNQIT</sequence>
<dbReference type="RefSeq" id="WP_211977707.1">
    <property type="nucleotide sequence ID" value="NZ_JAGTXB010000054.1"/>
</dbReference>
<name>A0ABS5JBA3_9BACT</name>
<dbReference type="EMBL" id="JAGTXB010000054">
    <property type="protein sequence ID" value="MBS0032486.1"/>
    <property type="molecule type" value="Genomic_DNA"/>
</dbReference>
<proteinExistence type="predicted"/>
<protein>
    <submittedName>
        <fullName evidence="1">Ig domain-containing protein</fullName>
    </submittedName>
</protein>
<comment type="caution">
    <text evidence="1">The sequence shown here is derived from an EMBL/GenBank/DDBJ whole genome shotgun (WGS) entry which is preliminary data.</text>
</comment>
<dbReference type="Proteomes" id="UP000676386">
    <property type="component" value="Unassembled WGS sequence"/>
</dbReference>